<dbReference type="Proteomes" id="UP000256805">
    <property type="component" value="Unassembled WGS sequence"/>
</dbReference>
<dbReference type="RefSeq" id="WP_181925941.1">
    <property type="nucleotide sequence ID" value="NZ_OVTA01000116.1"/>
</dbReference>
<sequence length="133" mass="14788">MSDSPNQSGTNRAWRRVRVTGSWLPDDAFVWAYWNGSMWNGFAVPLFTRQDAISLCAVMSGLVYVEARHAFLFDENGEAEWFHAGPQLVDGQQLQLYSLGESWCWELVDAPGRATVVAAGCPISPLHNRGLPC</sequence>
<organism evidence="1 2">
    <name type="scientific">Cupriavidus taiwanensis</name>
    <dbReference type="NCBI Taxonomy" id="164546"/>
    <lineage>
        <taxon>Bacteria</taxon>
        <taxon>Pseudomonadati</taxon>
        <taxon>Pseudomonadota</taxon>
        <taxon>Betaproteobacteria</taxon>
        <taxon>Burkholderiales</taxon>
        <taxon>Burkholderiaceae</taxon>
        <taxon>Cupriavidus</taxon>
    </lineage>
</organism>
<evidence type="ECO:0000313" key="1">
    <source>
        <dbReference type="EMBL" id="SPS02939.1"/>
    </source>
</evidence>
<accession>A0A375JDC0</accession>
<gene>
    <name evidence="1" type="ORF">CBM2634_U50015</name>
</gene>
<proteinExistence type="predicted"/>
<dbReference type="AlphaFoldDB" id="A0A375JDC0"/>
<reference evidence="1 2" key="1">
    <citation type="submission" date="2018-01" db="EMBL/GenBank/DDBJ databases">
        <authorList>
            <person name="Gaut B.S."/>
            <person name="Morton B.R."/>
            <person name="Clegg M.T."/>
            <person name="Duvall M.R."/>
        </authorList>
    </citation>
    <scope>NUCLEOTIDE SEQUENCE [LARGE SCALE GENOMIC DNA]</scope>
    <source>
        <strain evidence="1">Cupriavidus taiwanensis cmp 52</strain>
    </source>
</reference>
<name>A0A375JDC0_9BURK</name>
<dbReference type="EMBL" id="OVTA01000116">
    <property type="protein sequence ID" value="SPS02939.1"/>
    <property type="molecule type" value="Genomic_DNA"/>
</dbReference>
<evidence type="ECO:0000313" key="2">
    <source>
        <dbReference type="Proteomes" id="UP000256805"/>
    </source>
</evidence>
<protein>
    <submittedName>
        <fullName evidence="1">Uncharacterized protein</fullName>
    </submittedName>
</protein>